<gene>
    <name evidence="1" type="ORF">LMTR13_03215</name>
</gene>
<dbReference type="Proteomes" id="UP000092839">
    <property type="component" value="Chromosome"/>
</dbReference>
<organism evidence="1 2">
    <name type="scientific">Bradyrhizobium icense</name>
    <dbReference type="NCBI Taxonomy" id="1274631"/>
    <lineage>
        <taxon>Bacteria</taxon>
        <taxon>Pseudomonadati</taxon>
        <taxon>Pseudomonadota</taxon>
        <taxon>Alphaproteobacteria</taxon>
        <taxon>Hyphomicrobiales</taxon>
        <taxon>Nitrobacteraceae</taxon>
        <taxon>Bradyrhizobium</taxon>
    </lineage>
</organism>
<protein>
    <recommendedName>
        <fullName evidence="3">DUF3631 domain-containing protein</fullName>
    </recommendedName>
</protein>
<dbReference type="AlphaFoldDB" id="A0A1B1U9C0"/>
<dbReference type="STRING" id="1274631.LMTR13_03215"/>
<evidence type="ECO:0000313" key="2">
    <source>
        <dbReference type="Proteomes" id="UP000092839"/>
    </source>
</evidence>
<reference evidence="1 2" key="1">
    <citation type="submission" date="2016-07" db="EMBL/GenBank/DDBJ databases">
        <title>Complete genome sequence of Bradyrhizobium icense LMTR 13T, a potential inoculant strain isolated from lima bean (Phaseolus lunatus) in Peru.</title>
        <authorList>
            <person name="Ormeno-Orrillo E."/>
            <person name="Duran D."/>
            <person name="Rogel M.A."/>
            <person name="Rey L."/>
            <person name="Imperial J."/>
            <person name="Ruiz-Argueso T."/>
            <person name="Martinez-Romero E."/>
        </authorList>
    </citation>
    <scope>NUCLEOTIDE SEQUENCE [LARGE SCALE GENOMIC DNA]</scope>
    <source>
        <strain evidence="1 2">LMTR 13</strain>
    </source>
</reference>
<dbReference type="KEGG" id="bic:LMTR13_03215"/>
<name>A0A1B1U9C0_9BRAD</name>
<keyword evidence="2" id="KW-1185">Reference proteome</keyword>
<dbReference type="InterPro" id="IPR027417">
    <property type="entry name" value="P-loop_NTPase"/>
</dbReference>
<proteinExistence type="predicted"/>
<dbReference type="RefSeq" id="WP_065726641.1">
    <property type="nucleotide sequence ID" value="NZ_CP016428.1"/>
</dbReference>
<sequence>METDTEQKKRQIIPTASAVLEDGTIVEMAFRPKDRRTVFAIYSAGRWTLQDGIDLGSDARLVPFSPNNNLIKNEVVMLPSEPSIYGSEEKLVADIQQFIHRYVDFTPSFEKVATYYVLLTWLYDAFNELPYLRLRGDYGSGKTRALLTIGSLCYRGFFASGASTVSPIFHTLNAFGGTLVFDEADFRFSDEKAEIVKILNNGNVRGLPVLRTLMNNQREFNPQAFHVFGPKIVATRGSYDDKGLESRFITEEMGSRQLRPDIPINLPERFKDEARELRNKLLLYRFHRRMEVKLDETLVDPQLEPRLNQILLPLLSVVSDQHLRTELRSMALEAQLSLVADRGLLVEAQVLEILAELITGADRPVVPVSDIVAIFIERYGFEYERPITNRWIGSILRKRLNVRTYKSHGVYVVPIGDRSKIELLCTRYGVNAIASAPPEV</sequence>
<accession>A0A1B1U9C0</accession>
<dbReference type="OrthoDB" id="8183884at2"/>
<evidence type="ECO:0000313" key="1">
    <source>
        <dbReference type="EMBL" id="ANV99331.1"/>
    </source>
</evidence>
<evidence type="ECO:0008006" key="3">
    <source>
        <dbReference type="Google" id="ProtNLM"/>
    </source>
</evidence>
<dbReference type="EMBL" id="CP016428">
    <property type="protein sequence ID" value="ANV99331.1"/>
    <property type="molecule type" value="Genomic_DNA"/>
</dbReference>
<dbReference type="SUPFAM" id="SSF52540">
    <property type="entry name" value="P-loop containing nucleoside triphosphate hydrolases"/>
    <property type="match status" value="1"/>
</dbReference>